<sequence length="505" mass="55851">MESSFINFNYWHLICINNLMMSSNEGLETSPPEAIKLKKKITLINGVTLIIGNIIGSGIFLTPKGVQERCGSPGLSLIIWSICGVFSLVGALCYAELGTTIVKSGASYAYILEAFGPLVGFVRLWISVLIIEPTVQAVIAITFATYLIQPFYPTCEPPFVAVRLLAAVCMIIIMLMNCWSVRYGTRIQDVFAYAKVFALIVIIITGIVFLFNGKGSGSLSKPWAGTTSDVGDIAFALYSGLYSYAGWDTLNFMVEELQDPYRNLPRAIFISMPICTLIYLFANVAYYAVLTPADIIASDAVAVGFAGKTLGVFSWIIPIFVAMSTFGALNSSLMASSRLFFTGAREQHLPDYFAMVSPDHFTPVPSLLLSGCLTLVYLCVGDIFKLINYYSFMYWLTVGLSIIGQIYLRYKRPDLPRPLKVNIIFPIIFSLACCFLVIVPFYSETVESLIGTAILLTGVPIYFYFIYLNPGRRPACLHSVTHHLTCFLQKIFPVVMSESDLEGEF</sequence>
<name>A0ABP0GF92_CLALP</name>
<comment type="caution">
    <text evidence="6">The sequence shown here is derived from an EMBL/GenBank/DDBJ whole genome shotgun (WGS) entry which is preliminary data.</text>
</comment>
<evidence type="ECO:0000256" key="1">
    <source>
        <dbReference type="ARBA" id="ARBA00004141"/>
    </source>
</evidence>
<feature type="transmembrane region" description="Helical" evidence="5">
    <location>
        <begin position="392"/>
        <end position="410"/>
    </location>
</feature>
<dbReference type="PANTHER" id="PTHR11785">
    <property type="entry name" value="AMINO ACID TRANSPORTER"/>
    <property type="match status" value="1"/>
</dbReference>
<feature type="transmembrane region" description="Helical" evidence="5">
    <location>
        <begin position="422"/>
        <end position="442"/>
    </location>
</feature>
<feature type="transmembrane region" description="Helical" evidence="5">
    <location>
        <begin position="190"/>
        <end position="211"/>
    </location>
</feature>
<dbReference type="Proteomes" id="UP001642483">
    <property type="component" value="Unassembled WGS sequence"/>
</dbReference>
<keyword evidence="3 5" id="KW-1133">Transmembrane helix</keyword>
<evidence type="ECO:0000256" key="5">
    <source>
        <dbReference type="SAM" id="Phobius"/>
    </source>
</evidence>
<organism evidence="6 7">
    <name type="scientific">Clavelina lepadiformis</name>
    <name type="common">Light-bulb sea squirt</name>
    <name type="synonym">Ascidia lepadiformis</name>
    <dbReference type="NCBI Taxonomy" id="159417"/>
    <lineage>
        <taxon>Eukaryota</taxon>
        <taxon>Metazoa</taxon>
        <taxon>Chordata</taxon>
        <taxon>Tunicata</taxon>
        <taxon>Ascidiacea</taxon>
        <taxon>Aplousobranchia</taxon>
        <taxon>Clavelinidae</taxon>
        <taxon>Clavelina</taxon>
    </lineage>
</organism>
<proteinExistence type="predicted"/>
<evidence type="ECO:0000313" key="7">
    <source>
        <dbReference type="Proteomes" id="UP001642483"/>
    </source>
</evidence>
<evidence type="ECO:0000256" key="4">
    <source>
        <dbReference type="ARBA" id="ARBA00023136"/>
    </source>
</evidence>
<feature type="transmembrane region" description="Helical" evidence="5">
    <location>
        <begin position="367"/>
        <end position="386"/>
    </location>
</feature>
<feature type="transmembrane region" description="Helical" evidence="5">
    <location>
        <begin position="267"/>
        <end position="289"/>
    </location>
</feature>
<dbReference type="InterPro" id="IPR002293">
    <property type="entry name" value="AA/rel_permease1"/>
</dbReference>
<dbReference type="InterPro" id="IPR050598">
    <property type="entry name" value="AminoAcid_Transporter"/>
</dbReference>
<feature type="transmembrane region" description="Helical" evidence="5">
    <location>
        <begin position="448"/>
        <end position="468"/>
    </location>
</feature>
<evidence type="ECO:0000256" key="3">
    <source>
        <dbReference type="ARBA" id="ARBA00022989"/>
    </source>
</evidence>
<evidence type="ECO:0008006" key="8">
    <source>
        <dbReference type="Google" id="ProtNLM"/>
    </source>
</evidence>
<accession>A0ABP0GF92</accession>
<feature type="transmembrane region" description="Helical" evidence="5">
    <location>
        <begin position="107"/>
        <end position="128"/>
    </location>
</feature>
<evidence type="ECO:0000256" key="2">
    <source>
        <dbReference type="ARBA" id="ARBA00022692"/>
    </source>
</evidence>
<dbReference type="PANTHER" id="PTHR11785:SF389">
    <property type="entry name" value="Y+L AMINO ACID TRANSPORTER 1-LIKE"/>
    <property type="match status" value="1"/>
</dbReference>
<gene>
    <name evidence="6" type="ORF">CVLEPA_LOCUS22896</name>
</gene>
<dbReference type="Gene3D" id="1.20.1740.10">
    <property type="entry name" value="Amino acid/polyamine transporter I"/>
    <property type="match status" value="1"/>
</dbReference>
<keyword evidence="7" id="KW-1185">Reference proteome</keyword>
<feature type="transmembrane region" description="Helical" evidence="5">
    <location>
        <begin position="74"/>
        <end position="95"/>
    </location>
</feature>
<evidence type="ECO:0000313" key="6">
    <source>
        <dbReference type="EMBL" id="CAK8690265.1"/>
    </source>
</evidence>
<reference evidence="6 7" key="1">
    <citation type="submission" date="2024-02" db="EMBL/GenBank/DDBJ databases">
        <authorList>
            <person name="Daric V."/>
            <person name="Darras S."/>
        </authorList>
    </citation>
    <scope>NUCLEOTIDE SEQUENCE [LARGE SCALE GENOMIC DNA]</scope>
</reference>
<feature type="transmembrane region" description="Helical" evidence="5">
    <location>
        <begin position="309"/>
        <end position="329"/>
    </location>
</feature>
<keyword evidence="4 5" id="KW-0472">Membrane</keyword>
<feature type="transmembrane region" description="Helical" evidence="5">
    <location>
        <begin position="164"/>
        <end position="184"/>
    </location>
</feature>
<dbReference type="Pfam" id="PF13520">
    <property type="entry name" value="AA_permease_2"/>
    <property type="match status" value="1"/>
</dbReference>
<dbReference type="EMBL" id="CAWYQH010000114">
    <property type="protein sequence ID" value="CAK8690265.1"/>
    <property type="molecule type" value="Genomic_DNA"/>
</dbReference>
<protein>
    <recommendedName>
        <fullName evidence="8">Y+L amino acid transporter 2</fullName>
    </recommendedName>
</protein>
<comment type="subcellular location">
    <subcellularLocation>
        <location evidence="1">Membrane</location>
        <topology evidence="1">Multi-pass membrane protein</topology>
    </subcellularLocation>
</comment>
<keyword evidence="2 5" id="KW-0812">Transmembrane</keyword>
<feature type="transmembrane region" description="Helical" evidence="5">
    <location>
        <begin position="43"/>
        <end position="62"/>
    </location>
</feature>
<dbReference type="PIRSF" id="PIRSF006060">
    <property type="entry name" value="AA_transporter"/>
    <property type="match status" value="1"/>
</dbReference>